<dbReference type="Pfam" id="PF00515">
    <property type="entry name" value="TPR_1"/>
    <property type="match status" value="1"/>
</dbReference>
<accession>A0A915U5W8</accession>
<dbReference type="Pfam" id="PF08241">
    <property type="entry name" value="Methyltransf_11"/>
    <property type="match status" value="1"/>
</dbReference>
<evidence type="ECO:0000259" key="4">
    <source>
        <dbReference type="Pfam" id="PF08241"/>
    </source>
</evidence>
<dbReference type="PANTHER" id="PTHR44809:SF1">
    <property type="entry name" value="PROTEIN O-MANNOSYL-TRANSFERASE TMTC1"/>
    <property type="match status" value="1"/>
</dbReference>
<feature type="repeat" description="TPR" evidence="3">
    <location>
        <begin position="44"/>
        <end position="77"/>
    </location>
</feature>
<proteinExistence type="predicted"/>
<dbReference type="PANTHER" id="PTHR44809">
    <property type="match status" value="1"/>
</dbReference>
<evidence type="ECO:0000256" key="1">
    <source>
        <dbReference type="ARBA" id="ARBA00022737"/>
    </source>
</evidence>
<name>A0A915U5W8_9BACT</name>
<keyword evidence="2 3" id="KW-0802">TPR repeat</keyword>
<dbReference type="GO" id="GO:0008757">
    <property type="term" value="F:S-adenosylmethionine-dependent methyltransferase activity"/>
    <property type="evidence" value="ECO:0007669"/>
    <property type="project" value="InterPro"/>
</dbReference>
<dbReference type="InterPro" id="IPR013216">
    <property type="entry name" value="Methyltransf_11"/>
</dbReference>
<feature type="repeat" description="TPR" evidence="3">
    <location>
        <begin position="146"/>
        <end position="179"/>
    </location>
</feature>
<dbReference type="Proteomes" id="UP001063350">
    <property type="component" value="Chromosome"/>
</dbReference>
<dbReference type="SUPFAM" id="SSF53335">
    <property type="entry name" value="S-adenosyl-L-methionine-dependent methyltransferases"/>
    <property type="match status" value="1"/>
</dbReference>
<dbReference type="Pfam" id="PF13181">
    <property type="entry name" value="TPR_8"/>
    <property type="match status" value="2"/>
</dbReference>
<sequence>MNTPSEALDLEDMYRRAVGLHQAGDCAGAASLYEHLLGMVPEAGPVYYNLGLARYELELYREAAEAFHRAVELNREDVDSWYNLGLALKQCHEFSQAEEAYLQALALHPEDAEVLYNLACCYKDSDQVSRAMEVYEHLIELKPDHVSGLNNLAYLKHLRGHFEEARKLYGRVLELRPGHPSARHMFGALSGDNPRSAPREYVRDLFDQYSDNFEQHLVLDLGYDLPLKMRAVFDRFDGRRSHYELALDLGCGTGLAGMAFQGVCSRLDGIDLSEKMIEMARGKGIYQHLHVGDIVEYLRSVDVCYDLFLAADVLIYMGALEEFFQVLADRARPGGLFLFSTEYLEKGGWQLQPSGRYAYHPEYIREVSEQTGWTVACREEVPTRKERDQWIRGNVFGLIREG</sequence>
<evidence type="ECO:0000256" key="3">
    <source>
        <dbReference type="PROSITE-ProRule" id="PRU00339"/>
    </source>
</evidence>
<dbReference type="CDD" id="cd02440">
    <property type="entry name" value="AdoMet_MTases"/>
    <property type="match status" value="1"/>
</dbReference>
<dbReference type="InterPro" id="IPR011990">
    <property type="entry name" value="TPR-like_helical_dom_sf"/>
</dbReference>
<feature type="repeat" description="TPR" evidence="3">
    <location>
        <begin position="78"/>
        <end position="111"/>
    </location>
</feature>
<feature type="repeat" description="TPR" evidence="3">
    <location>
        <begin position="112"/>
        <end position="145"/>
    </location>
</feature>
<feature type="domain" description="Methyltransferase type 11" evidence="4">
    <location>
        <begin position="247"/>
        <end position="339"/>
    </location>
</feature>
<dbReference type="EMBL" id="AP024233">
    <property type="protein sequence ID" value="BCO09592.1"/>
    <property type="molecule type" value="Genomic_DNA"/>
</dbReference>
<dbReference type="InterPro" id="IPR029063">
    <property type="entry name" value="SAM-dependent_MTases_sf"/>
</dbReference>
<dbReference type="Pfam" id="PF07719">
    <property type="entry name" value="TPR_2"/>
    <property type="match status" value="1"/>
</dbReference>
<reference evidence="5" key="1">
    <citation type="submission" date="2020-12" db="EMBL/GenBank/DDBJ databases">
        <title>Desulfobium dissulfuricans gen. nov., sp. nov., a novel mesophilic, sulfate-reducing bacterium isolated from a deep-sea hydrothermal vent.</title>
        <authorList>
            <person name="Hashimoto Y."/>
            <person name="Tame A."/>
            <person name="Sawayama S."/>
            <person name="Miyazaki J."/>
            <person name="Takai K."/>
            <person name="Nakagawa S."/>
        </authorList>
    </citation>
    <scope>NUCLEOTIDE SEQUENCE</scope>
    <source>
        <strain evidence="5">GF1</strain>
    </source>
</reference>
<gene>
    <name evidence="5" type="ORF">GF1_19680</name>
</gene>
<dbReference type="InterPro" id="IPR013105">
    <property type="entry name" value="TPR_2"/>
</dbReference>
<dbReference type="SUPFAM" id="SSF48452">
    <property type="entry name" value="TPR-like"/>
    <property type="match status" value="1"/>
</dbReference>
<keyword evidence="1" id="KW-0677">Repeat</keyword>
<evidence type="ECO:0000313" key="5">
    <source>
        <dbReference type="EMBL" id="BCO09592.1"/>
    </source>
</evidence>
<evidence type="ECO:0000256" key="2">
    <source>
        <dbReference type="ARBA" id="ARBA00022803"/>
    </source>
</evidence>
<dbReference type="InterPro" id="IPR019734">
    <property type="entry name" value="TPR_rpt"/>
</dbReference>
<dbReference type="RefSeq" id="WP_267926343.1">
    <property type="nucleotide sequence ID" value="NZ_AP024233.1"/>
</dbReference>
<dbReference type="AlphaFoldDB" id="A0A915U5W8"/>
<dbReference type="SMART" id="SM00028">
    <property type="entry name" value="TPR"/>
    <property type="match status" value="5"/>
</dbReference>
<dbReference type="Gene3D" id="3.40.50.150">
    <property type="entry name" value="Vaccinia Virus protein VP39"/>
    <property type="match status" value="1"/>
</dbReference>
<dbReference type="KEGG" id="ddu:GF1_19680"/>
<protein>
    <recommendedName>
        <fullName evidence="4">Methyltransferase type 11 domain-containing protein</fullName>
    </recommendedName>
</protein>
<dbReference type="PROSITE" id="PS50005">
    <property type="entry name" value="TPR"/>
    <property type="match status" value="4"/>
</dbReference>
<evidence type="ECO:0000313" key="6">
    <source>
        <dbReference type="Proteomes" id="UP001063350"/>
    </source>
</evidence>
<organism evidence="5 6">
    <name type="scientific">Desulfolithobacter dissulfuricans</name>
    <dbReference type="NCBI Taxonomy" id="2795293"/>
    <lineage>
        <taxon>Bacteria</taxon>
        <taxon>Pseudomonadati</taxon>
        <taxon>Thermodesulfobacteriota</taxon>
        <taxon>Desulfobulbia</taxon>
        <taxon>Desulfobulbales</taxon>
        <taxon>Desulfobulbaceae</taxon>
        <taxon>Desulfolithobacter</taxon>
    </lineage>
</organism>
<keyword evidence="6" id="KW-1185">Reference proteome</keyword>
<dbReference type="Gene3D" id="1.25.40.10">
    <property type="entry name" value="Tetratricopeptide repeat domain"/>
    <property type="match status" value="2"/>
</dbReference>
<dbReference type="InterPro" id="IPR052943">
    <property type="entry name" value="TMTC_O-mannosyl-trnsfr"/>
</dbReference>